<dbReference type="Gene3D" id="3.90.550.10">
    <property type="entry name" value="Spore Coat Polysaccharide Biosynthesis Protein SpsA, Chain A"/>
    <property type="match status" value="1"/>
</dbReference>
<dbReference type="InterPro" id="IPR050256">
    <property type="entry name" value="Glycosyltransferase_2"/>
</dbReference>
<dbReference type="InterPro" id="IPR001173">
    <property type="entry name" value="Glyco_trans_2-like"/>
</dbReference>
<dbReference type="PANTHER" id="PTHR48090:SF7">
    <property type="entry name" value="RFBJ PROTEIN"/>
    <property type="match status" value="1"/>
</dbReference>
<dbReference type="RefSeq" id="WP_165991859.1">
    <property type="nucleotide sequence ID" value="NZ_JAMYZY010000013.1"/>
</dbReference>
<feature type="domain" description="Glycosyltransferase 2-like" evidence="1">
    <location>
        <begin position="6"/>
        <end position="160"/>
    </location>
</feature>
<comment type="caution">
    <text evidence="2">The sequence shown here is derived from an EMBL/GenBank/DDBJ whole genome shotgun (WGS) entry which is preliminary data.</text>
</comment>
<dbReference type="Pfam" id="PF00535">
    <property type="entry name" value="Glycos_transf_2"/>
    <property type="match status" value="1"/>
</dbReference>
<accession>A0ABT1F0J0</accession>
<keyword evidence="3" id="KW-1185">Reference proteome</keyword>
<sequence length="246" mass="27054">MFRCIVLIPSYNSGALLRRTVASVLAVWPDIVVVTDGSTDGSDQTLEDMLPLHPGLKVLHLAHNGGKGQAVLHGAQWAMRAGYTHVLTMDADGQHPAQSVPDFISVAQRNPGSLVLGVPVFGPEAPALRVWGRKLSNLLIGMETHGAIEDCLFGFRVYPAKAMIAVLEASRFMRGFDFDPEVALCMVWQGVPALNKPAAVQYFNVEQGGISHFHYVRDNARLIFMHLRLLFTWVWRACCGKPPRSL</sequence>
<protein>
    <submittedName>
        <fullName evidence="2">Glycosyltransferase family 2 protein</fullName>
    </submittedName>
</protein>
<dbReference type="EMBL" id="JAMYZZ010000014">
    <property type="protein sequence ID" value="MCP1258724.1"/>
    <property type="molecule type" value="Genomic_DNA"/>
</dbReference>
<dbReference type="Proteomes" id="UP001523528">
    <property type="component" value="Unassembled WGS sequence"/>
</dbReference>
<dbReference type="SUPFAM" id="SSF53448">
    <property type="entry name" value="Nucleotide-diphospho-sugar transferases"/>
    <property type="match status" value="1"/>
</dbReference>
<evidence type="ECO:0000259" key="1">
    <source>
        <dbReference type="Pfam" id="PF00535"/>
    </source>
</evidence>
<dbReference type="InterPro" id="IPR029044">
    <property type="entry name" value="Nucleotide-diphossugar_trans"/>
</dbReference>
<proteinExistence type="predicted"/>
<reference evidence="2 3" key="1">
    <citation type="submission" date="2022-06" db="EMBL/GenBank/DDBJ databases">
        <title>Acetobacer genomes from food samples.</title>
        <authorList>
            <person name="Sombolestani A."/>
        </authorList>
    </citation>
    <scope>NUCLEOTIDE SEQUENCE [LARGE SCALE GENOMIC DNA]</scope>
    <source>
        <strain evidence="2 3">R-83285</strain>
    </source>
</reference>
<dbReference type="CDD" id="cd04179">
    <property type="entry name" value="DPM_DPG-synthase_like"/>
    <property type="match status" value="1"/>
</dbReference>
<evidence type="ECO:0000313" key="2">
    <source>
        <dbReference type="EMBL" id="MCP1258724.1"/>
    </source>
</evidence>
<gene>
    <name evidence="2" type="ORF">NKW50_08995</name>
</gene>
<evidence type="ECO:0000313" key="3">
    <source>
        <dbReference type="Proteomes" id="UP001523528"/>
    </source>
</evidence>
<name>A0ABT1F0J0_9PROT</name>
<dbReference type="PANTHER" id="PTHR48090">
    <property type="entry name" value="UNDECAPRENYL-PHOSPHATE 4-DEOXY-4-FORMAMIDO-L-ARABINOSE TRANSFERASE-RELATED"/>
    <property type="match status" value="1"/>
</dbReference>
<organism evidence="2 3">
    <name type="scientific">Acetobacter lambici</name>
    <dbReference type="NCBI Taxonomy" id="1332824"/>
    <lineage>
        <taxon>Bacteria</taxon>
        <taxon>Pseudomonadati</taxon>
        <taxon>Pseudomonadota</taxon>
        <taxon>Alphaproteobacteria</taxon>
        <taxon>Acetobacterales</taxon>
        <taxon>Acetobacteraceae</taxon>
        <taxon>Acetobacter</taxon>
    </lineage>
</organism>